<accession>G4RNC9</accession>
<dbReference type="PaxDb" id="768679-TTX_0401"/>
<name>G4RNC9_THETK</name>
<organism evidence="1 2">
    <name type="scientific">Thermoproteus tenax (strain ATCC 35583 / DSM 2078 / JCM 9277 / NBRC 100435 / Kra 1)</name>
    <dbReference type="NCBI Taxonomy" id="768679"/>
    <lineage>
        <taxon>Archaea</taxon>
        <taxon>Thermoproteota</taxon>
        <taxon>Thermoprotei</taxon>
        <taxon>Thermoproteales</taxon>
        <taxon>Thermoproteaceae</taxon>
        <taxon>Thermoproteus</taxon>
    </lineage>
</organism>
<dbReference type="eggNOG" id="arCOG03755">
    <property type="taxonomic scope" value="Archaea"/>
</dbReference>
<reference evidence="1 2" key="1">
    <citation type="journal article" date="2011" name="PLoS ONE">
        <title>The complete genome sequence of Thermoproteus tenax: a physiologically versatile member of the Crenarchaeota.</title>
        <authorList>
            <person name="Siebers B."/>
            <person name="Zaparty M."/>
            <person name="Raddatz G."/>
            <person name="Tjaden B."/>
            <person name="Albers S.V."/>
            <person name="Bell S.D."/>
            <person name="Blombach F."/>
            <person name="Kletzin A."/>
            <person name="Kyrpides N."/>
            <person name="Lanz C."/>
            <person name="Plagens A."/>
            <person name="Rampp M."/>
            <person name="Rosinus A."/>
            <person name="von Jan M."/>
            <person name="Makarova K.S."/>
            <person name="Klenk H.P."/>
            <person name="Schuster S.C."/>
            <person name="Hensel R."/>
        </authorList>
    </citation>
    <scope>NUCLEOTIDE SEQUENCE [LARGE SCALE GENOMIC DNA]</scope>
    <source>
        <strain evidence="2">ATCC 35583 / DSM 2078 / JCM 9277 / NBRC 100435 / Kra 1</strain>
    </source>
</reference>
<dbReference type="PANTHER" id="PTHR37559:SF1">
    <property type="entry name" value="PAREP6 PART 2, AUTHENTIC FRAMESHIFT"/>
    <property type="match status" value="1"/>
</dbReference>
<dbReference type="PATRIC" id="fig|768679.9.peg.419"/>
<dbReference type="STRING" id="768679.TTX_0401"/>
<dbReference type="Proteomes" id="UP000002654">
    <property type="component" value="Chromosome"/>
</dbReference>
<sequence>MRRGKHVEDVVKALEEARELRRRYADWQFIEGQPPKLRAALKYYVETGDIYVASRIAGMTVDEFNELRIKARIPSVT</sequence>
<dbReference type="HOGENOM" id="CLU_185777_0_0_2"/>
<dbReference type="PANTHER" id="PTHR37559">
    <property type="entry name" value="PAREP6 PART 2, AUTHENTIC FRAMESHIFT"/>
    <property type="match status" value="1"/>
</dbReference>
<keyword evidence="2" id="KW-1185">Reference proteome</keyword>
<proteinExistence type="predicted"/>
<dbReference type="KEGG" id="ttn:TTX_0401"/>
<protein>
    <submittedName>
        <fullName evidence="1">PaREP6 family protein</fullName>
    </submittedName>
</protein>
<dbReference type="AlphaFoldDB" id="G4RNC9"/>
<gene>
    <name evidence="1" type="ordered locus">TTX_0401</name>
</gene>
<evidence type="ECO:0000313" key="2">
    <source>
        <dbReference type="Proteomes" id="UP000002654"/>
    </source>
</evidence>
<dbReference type="EMBL" id="FN869859">
    <property type="protein sequence ID" value="CCC81073.1"/>
    <property type="molecule type" value="Genomic_DNA"/>
</dbReference>
<evidence type="ECO:0000313" key="1">
    <source>
        <dbReference type="EMBL" id="CCC81073.1"/>
    </source>
</evidence>